<keyword evidence="12" id="KW-1185">Reference proteome</keyword>
<keyword evidence="6" id="KW-0735">Signal-anchor</keyword>
<evidence type="ECO:0000256" key="7">
    <source>
        <dbReference type="ARBA" id="ARBA00022989"/>
    </source>
</evidence>
<dbReference type="EMBL" id="LSMT01000551">
    <property type="protein sequence ID" value="PFX16385.1"/>
    <property type="molecule type" value="Genomic_DNA"/>
</dbReference>
<evidence type="ECO:0000256" key="5">
    <source>
        <dbReference type="ARBA" id="ARBA00022692"/>
    </source>
</evidence>
<evidence type="ECO:0000256" key="3">
    <source>
        <dbReference type="ARBA" id="ARBA00022676"/>
    </source>
</evidence>
<evidence type="ECO:0000256" key="4">
    <source>
        <dbReference type="ARBA" id="ARBA00022679"/>
    </source>
</evidence>
<dbReference type="GO" id="GO:0000139">
    <property type="term" value="C:Golgi membrane"/>
    <property type="evidence" value="ECO:0007669"/>
    <property type="project" value="UniProtKB-SubCell"/>
</dbReference>
<evidence type="ECO:0000256" key="2">
    <source>
        <dbReference type="ARBA" id="ARBA00008661"/>
    </source>
</evidence>
<evidence type="ECO:0000256" key="9">
    <source>
        <dbReference type="ARBA" id="ARBA00023136"/>
    </source>
</evidence>
<evidence type="ECO:0000256" key="6">
    <source>
        <dbReference type="ARBA" id="ARBA00022968"/>
    </source>
</evidence>
<keyword evidence="5 10" id="KW-0812">Transmembrane</keyword>
<dbReference type="GO" id="GO:0006493">
    <property type="term" value="P:protein O-linked glycosylation"/>
    <property type="evidence" value="ECO:0007669"/>
    <property type="project" value="TreeGrafter"/>
</dbReference>
<dbReference type="AlphaFoldDB" id="A0A2B4RJF6"/>
<evidence type="ECO:0000256" key="1">
    <source>
        <dbReference type="ARBA" id="ARBA00004323"/>
    </source>
</evidence>
<dbReference type="PANTHER" id="PTHR11214:SF376">
    <property type="entry name" value="HEXOSYLTRANSFERASE"/>
    <property type="match status" value="1"/>
</dbReference>
<dbReference type="Proteomes" id="UP000225706">
    <property type="component" value="Unassembled WGS sequence"/>
</dbReference>
<evidence type="ECO:0000313" key="12">
    <source>
        <dbReference type="Proteomes" id="UP000225706"/>
    </source>
</evidence>
<keyword evidence="7 10" id="KW-1133">Transmembrane helix</keyword>
<proteinExistence type="inferred from homology"/>
<dbReference type="InterPro" id="IPR002659">
    <property type="entry name" value="Glyco_trans_31"/>
</dbReference>
<keyword evidence="8 10" id="KW-0333">Golgi apparatus</keyword>
<dbReference type="GO" id="GO:0016758">
    <property type="term" value="F:hexosyltransferase activity"/>
    <property type="evidence" value="ECO:0007669"/>
    <property type="project" value="InterPro"/>
</dbReference>
<dbReference type="Gene3D" id="3.90.550.50">
    <property type="match status" value="1"/>
</dbReference>
<keyword evidence="3 10" id="KW-0328">Glycosyltransferase</keyword>
<keyword evidence="4 11" id="KW-0808">Transferase</keyword>
<keyword evidence="9 10" id="KW-0472">Membrane</keyword>
<evidence type="ECO:0000256" key="8">
    <source>
        <dbReference type="ARBA" id="ARBA00023034"/>
    </source>
</evidence>
<dbReference type="Pfam" id="PF01762">
    <property type="entry name" value="Galactosyl_T"/>
    <property type="match status" value="1"/>
</dbReference>
<protein>
    <recommendedName>
        <fullName evidence="10">Hexosyltransferase</fullName>
        <ecNumber evidence="10">2.4.1.-</ecNumber>
    </recommendedName>
</protein>
<dbReference type="OrthoDB" id="5957813at2759"/>
<comment type="caution">
    <text evidence="10">Lacks conserved residue(s) required for the propagation of feature annotation.</text>
</comment>
<accession>A0A2B4RJF6</accession>
<evidence type="ECO:0000313" key="11">
    <source>
        <dbReference type="EMBL" id="PFX16385.1"/>
    </source>
</evidence>
<feature type="transmembrane region" description="Helical" evidence="10">
    <location>
        <begin position="371"/>
        <end position="394"/>
    </location>
</feature>
<dbReference type="PANTHER" id="PTHR11214">
    <property type="entry name" value="BETA-1,3-N-ACETYLGLUCOSAMINYLTRANSFERASE"/>
    <property type="match status" value="1"/>
</dbReference>
<comment type="similarity">
    <text evidence="2 10">Belongs to the glycosyltransferase 31 family.</text>
</comment>
<feature type="transmembrane region" description="Helical" evidence="10">
    <location>
        <begin position="7"/>
        <end position="27"/>
    </location>
</feature>
<name>A0A2B4RJF6_STYPI</name>
<comment type="subcellular location">
    <subcellularLocation>
        <location evidence="1 10">Golgi apparatus membrane</location>
        <topology evidence="1 10">Single-pass type II membrane protein</topology>
    </subcellularLocation>
</comment>
<organism evidence="11 12">
    <name type="scientific">Stylophora pistillata</name>
    <name type="common">Smooth cauliflower coral</name>
    <dbReference type="NCBI Taxonomy" id="50429"/>
    <lineage>
        <taxon>Eukaryota</taxon>
        <taxon>Metazoa</taxon>
        <taxon>Cnidaria</taxon>
        <taxon>Anthozoa</taxon>
        <taxon>Hexacorallia</taxon>
        <taxon>Scleractinia</taxon>
        <taxon>Astrocoeniina</taxon>
        <taxon>Pocilloporidae</taxon>
        <taxon>Stylophora</taxon>
    </lineage>
</organism>
<sequence>MFAYDSSLLWICCSKGVLCVAVVVIYLKLYHPHDTHKRTFTNKEELESQRRVHSSSINDISNDILTKYSRLKNIRSQCSQLTFSFASHVTQPTLSSSNKSIFLLILITSGVGKLYSERRNSVRKTWGDKSIKSGWRNWELAFVIGKALGAQQSEEISQEAAVFKDILVLNMTDSYNNLVIKIFSELLWSLIYVNPRFILKADDDVYVRIPRLLSWLDNYANDNYANDNYAGDKLYGGFVIGDADVKREEKWKNRVAKDCLARDFYAPYCSGPFYVLSTDVLPSIFEAVERKPAFPVEDAYMGILAQEIGLQPVDIPGFYFRKKLADYRRCEFASAIAIGHNFGLMEFISVAKNMEQTKQLPRSYYKCILVYEWLGFVFLLMSPIILLFLVFIFVKFLSRLKRNLFYVYRKV</sequence>
<evidence type="ECO:0000256" key="10">
    <source>
        <dbReference type="RuleBase" id="RU363063"/>
    </source>
</evidence>
<reference evidence="12" key="1">
    <citation type="journal article" date="2017" name="bioRxiv">
        <title>Comparative analysis of the genomes of Stylophora pistillata and Acropora digitifera provides evidence for extensive differences between species of corals.</title>
        <authorList>
            <person name="Voolstra C.R."/>
            <person name="Li Y."/>
            <person name="Liew Y.J."/>
            <person name="Baumgarten S."/>
            <person name="Zoccola D."/>
            <person name="Flot J.-F."/>
            <person name="Tambutte S."/>
            <person name="Allemand D."/>
            <person name="Aranda M."/>
        </authorList>
    </citation>
    <scope>NUCLEOTIDE SEQUENCE [LARGE SCALE GENOMIC DNA]</scope>
</reference>
<gene>
    <name evidence="11" type="primary">B3galt4</name>
    <name evidence="11" type="ORF">AWC38_SpisGene19349</name>
</gene>
<dbReference type="EC" id="2.4.1.-" evidence="10"/>
<comment type="caution">
    <text evidence="11">The sequence shown here is derived from an EMBL/GenBank/DDBJ whole genome shotgun (WGS) entry which is preliminary data.</text>
</comment>